<dbReference type="STRING" id="225324.SAMN02745126_04149"/>
<proteinExistence type="predicted"/>
<dbReference type="AlphaFoldDB" id="A0A1T4RY91"/>
<organism evidence="1 2">
    <name type="scientific">Enhydrobacter aerosaccus</name>
    <dbReference type="NCBI Taxonomy" id="225324"/>
    <lineage>
        <taxon>Bacteria</taxon>
        <taxon>Pseudomonadati</taxon>
        <taxon>Pseudomonadota</taxon>
        <taxon>Alphaproteobacteria</taxon>
        <taxon>Hyphomicrobiales</taxon>
        <taxon>Enhydrobacter</taxon>
    </lineage>
</organism>
<protein>
    <submittedName>
        <fullName evidence="1">Glycosyltransferase involved in cell wall bisynthesis</fullName>
    </submittedName>
</protein>
<dbReference type="RefSeq" id="WP_170921044.1">
    <property type="nucleotide sequence ID" value="NZ_FUWJ01000006.1"/>
</dbReference>
<name>A0A1T4RY91_9HYPH</name>
<dbReference type="EMBL" id="FUWJ01000006">
    <property type="protein sequence ID" value="SKA20816.1"/>
    <property type="molecule type" value="Genomic_DNA"/>
</dbReference>
<dbReference type="Gene3D" id="3.40.50.2000">
    <property type="entry name" value="Glycogen Phosphorylase B"/>
    <property type="match status" value="2"/>
</dbReference>
<evidence type="ECO:0000313" key="1">
    <source>
        <dbReference type="EMBL" id="SKA20816.1"/>
    </source>
</evidence>
<evidence type="ECO:0000313" key="2">
    <source>
        <dbReference type="Proteomes" id="UP000190092"/>
    </source>
</evidence>
<accession>A0A1T4RY91</accession>
<keyword evidence="2" id="KW-1185">Reference proteome</keyword>
<dbReference type="SUPFAM" id="SSF53756">
    <property type="entry name" value="UDP-Glycosyltransferase/glycogen phosphorylase"/>
    <property type="match status" value="1"/>
</dbReference>
<dbReference type="Proteomes" id="UP000190092">
    <property type="component" value="Unassembled WGS sequence"/>
</dbReference>
<sequence>MHCLWITLADPEPATNGQLIYSQGLIEAARSAGASLCVLGLARVERSAPPLDRSDLTWRLLPEENRSRWKRLIDTLPEVAQRGRFRSMALALEQALAERHWDALIFDSICAGWAFDAALRHRARAGSGSKIVYIAHNHEVTVARRIADASRGLRWLLKEADYLKVMALERRMIARSDLMTSNTPDDCRRFVAEGLGTPVAFLPPGYGGPRVEARTIGAEVPRRAIVVGSFNWPPKRISLERFLASAAAPLAAAGIELQFVGEVEAAYLQSLKSRYPSVDFVGPVDDVRPYMAAARIALVPDLLGGFKLKGLDYVFNRMPILAMRVALPGMPLVDGHSIGLFDSHDELARSVLALIDDFEALNARQQAAFEACAVRFDWPRIGRHLIGHIKRADRRAGIRRTNPIALAPAIDRPAAMPRP</sequence>
<gene>
    <name evidence="1" type="ORF">SAMN02745126_04149</name>
</gene>
<dbReference type="GO" id="GO:0016740">
    <property type="term" value="F:transferase activity"/>
    <property type="evidence" value="ECO:0007669"/>
    <property type="project" value="UniProtKB-KW"/>
</dbReference>
<reference evidence="2" key="1">
    <citation type="submission" date="2017-02" db="EMBL/GenBank/DDBJ databases">
        <authorList>
            <person name="Varghese N."/>
            <person name="Submissions S."/>
        </authorList>
    </citation>
    <scope>NUCLEOTIDE SEQUENCE [LARGE SCALE GENOMIC DNA]</scope>
    <source>
        <strain evidence="2">ATCC 27094</strain>
    </source>
</reference>
<keyword evidence="1" id="KW-0808">Transferase</keyword>
<dbReference type="Pfam" id="PF13692">
    <property type="entry name" value="Glyco_trans_1_4"/>
    <property type="match status" value="1"/>
</dbReference>